<dbReference type="GO" id="GO:0015628">
    <property type="term" value="P:protein secretion by the type II secretion system"/>
    <property type="evidence" value="ECO:0007669"/>
    <property type="project" value="TreeGrafter"/>
</dbReference>
<keyword evidence="1" id="KW-0732">Signal</keyword>
<accession>A0A4Z0FEI1</accession>
<dbReference type="PANTHER" id="PTHR21180:SF32">
    <property type="entry name" value="ENDONUCLEASE_EXONUCLEASE_PHOSPHATASE FAMILY DOMAIN-CONTAINING PROTEIN 1"/>
    <property type="match status" value="1"/>
</dbReference>
<dbReference type="AlphaFoldDB" id="A0A4Z0FEI1"/>
<feature type="signal peptide" evidence="1">
    <location>
        <begin position="1"/>
        <end position="24"/>
    </location>
</feature>
<feature type="domain" description="Helix-hairpin-helix DNA-binding motif class 1" evidence="2">
    <location>
        <begin position="36"/>
        <end position="55"/>
    </location>
</feature>
<dbReference type="Pfam" id="PF12836">
    <property type="entry name" value="HHH_3"/>
    <property type="match status" value="1"/>
</dbReference>
<evidence type="ECO:0000256" key="1">
    <source>
        <dbReference type="SAM" id="SignalP"/>
    </source>
</evidence>
<reference evidence="3 4" key="1">
    <citation type="journal article" date="2019" name="ISME J.">
        <title>Candidatus Macondimonas diazotrophica, a novel gammaproteobacterial genus dominating crude-oil-contaminated coastal sediments.</title>
        <authorList>
            <person name="Karthikeyan S."/>
            <person name="Konstantinidis K."/>
        </authorList>
    </citation>
    <scope>NUCLEOTIDE SEQUENCE [LARGE SCALE GENOMIC DNA]</scope>
    <source>
        <strain evidence="3 4">KTK01</strain>
    </source>
</reference>
<dbReference type="NCBIfam" id="TIGR00426">
    <property type="entry name" value="competence protein ComEA helix-hairpin-helix repeat region"/>
    <property type="match status" value="1"/>
</dbReference>
<dbReference type="Gene3D" id="1.10.150.280">
    <property type="entry name" value="AF1531-like domain"/>
    <property type="match status" value="1"/>
</dbReference>
<dbReference type="SUPFAM" id="SSF47781">
    <property type="entry name" value="RuvA domain 2-like"/>
    <property type="match status" value="1"/>
</dbReference>
<sequence length="101" mass="10614">MFKLLRSKWMVLIAGALMAQGIQAAPVNINTADAEAIADALPGIGPAKAKAIVDYRTKNGPFKVKEDLTHVPGIGDATLEKIAADVLLQEGKTKSASSSKR</sequence>
<dbReference type="GO" id="GO:0003677">
    <property type="term" value="F:DNA binding"/>
    <property type="evidence" value="ECO:0007669"/>
    <property type="project" value="InterPro"/>
</dbReference>
<dbReference type="InterPro" id="IPR003583">
    <property type="entry name" value="Hlx-hairpin-Hlx_DNA-bd_motif"/>
</dbReference>
<dbReference type="GO" id="GO:0006281">
    <property type="term" value="P:DNA repair"/>
    <property type="evidence" value="ECO:0007669"/>
    <property type="project" value="InterPro"/>
</dbReference>
<feature type="chain" id="PRO_5021441091" evidence="1">
    <location>
        <begin position="25"/>
        <end position="101"/>
    </location>
</feature>
<proteinExistence type="predicted"/>
<keyword evidence="4" id="KW-1185">Reference proteome</keyword>
<dbReference type="OrthoDB" id="7510573at2"/>
<dbReference type="RefSeq" id="WP_135280795.1">
    <property type="nucleotide sequence ID" value="NZ_SRIO01000002.1"/>
</dbReference>
<dbReference type="SMART" id="SM00278">
    <property type="entry name" value="HhH1"/>
    <property type="match status" value="2"/>
</dbReference>
<protein>
    <submittedName>
        <fullName evidence="3">Helix-hairpin-helix domain-containing protein</fullName>
    </submittedName>
</protein>
<dbReference type="EMBL" id="SRIO01000002">
    <property type="protein sequence ID" value="TFZ83868.1"/>
    <property type="molecule type" value="Genomic_DNA"/>
</dbReference>
<dbReference type="InterPro" id="IPR004509">
    <property type="entry name" value="Competence_ComEA_HhH"/>
</dbReference>
<organism evidence="3 4">
    <name type="scientific">Candidatus Macondimonas diazotrophica</name>
    <dbReference type="NCBI Taxonomy" id="2305248"/>
    <lineage>
        <taxon>Bacteria</taxon>
        <taxon>Pseudomonadati</taxon>
        <taxon>Pseudomonadota</taxon>
        <taxon>Gammaproteobacteria</taxon>
        <taxon>Chromatiales</taxon>
        <taxon>Ectothiorhodospiraceae</taxon>
        <taxon>Candidatus Macondimonas</taxon>
    </lineage>
</organism>
<dbReference type="GO" id="GO:0015627">
    <property type="term" value="C:type II protein secretion system complex"/>
    <property type="evidence" value="ECO:0007669"/>
    <property type="project" value="TreeGrafter"/>
</dbReference>
<evidence type="ECO:0000313" key="4">
    <source>
        <dbReference type="Proteomes" id="UP000297890"/>
    </source>
</evidence>
<feature type="domain" description="Helix-hairpin-helix DNA-binding motif class 1" evidence="2">
    <location>
        <begin position="66"/>
        <end position="85"/>
    </location>
</feature>
<dbReference type="Proteomes" id="UP000297890">
    <property type="component" value="Unassembled WGS sequence"/>
</dbReference>
<comment type="caution">
    <text evidence="3">The sequence shown here is derived from an EMBL/GenBank/DDBJ whole genome shotgun (WGS) entry which is preliminary data.</text>
</comment>
<name>A0A4Z0FEI1_9GAMM</name>
<dbReference type="InterPro" id="IPR010994">
    <property type="entry name" value="RuvA_2-like"/>
</dbReference>
<dbReference type="PANTHER" id="PTHR21180">
    <property type="entry name" value="ENDONUCLEASE/EXONUCLEASE/PHOSPHATASE FAMILY DOMAIN-CONTAINING PROTEIN 1"/>
    <property type="match status" value="1"/>
</dbReference>
<evidence type="ECO:0000259" key="2">
    <source>
        <dbReference type="SMART" id="SM00278"/>
    </source>
</evidence>
<evidence type="ECO:0000313" key="3">
    <source>
        <dbReference type="EMBL" id="TFZ83868.1"/>
    </source>
</evidence>
<dbReference type="InterPro" id="IPR051675">
    <property type="entry name" value="Endo/Exo/Phosphatase_dom_1"/>
</dbReference>
<gene>
    <name evidence="3" type="ORF">E4680_02535</name>
</gene>